<organism evidence="1 2">
    <name type="scientific">Taishania pollutisoli</name>
    <dbReference type="NCBI Taxonomy" id="2766479"/>
    <lineage>
        <taxon>Bacteria</taxon>
        <taxon>Pseudomonadati</taxon>
        <taxon>Bacteroidota</taxon>
        <taxon>Flavobacteriia</taxon>
        <taxon>Flavobacteriales</taxon>
        <taxon>Crocinitomicaceae</taxon>
        <taxon>Taishania</taxon>
    </lineage>
</organism>
<comment type="caution">
    <text evidence="1">The sequence shown here is derived from an EMBL/GenBank/DDBJ whole genome shotgun (WGS) entry which is preliminary data.</text>
</comment>
<dbReference type="PROSITE" id="PS51257">
    <property type="entry name" value="PROKAR_LIPOPROTEIN"/>
    <property type="match status" value="1"/>
</dbReference>
<dbReference type="Proteomes" id="UP000652681">
    <property type="component" value="Unassembled WGS sequence"/>
</dbReference>
<dbReference type="AlphaFoldDB" id="A0A8J6P9C5"/>
<evidence type="ECO:0000313" key="1">
    <source>
        <dbReference type="EMBL" id="MBC9812586.1"/>
    </source>
</evidence>
<dbReference type="RefSeq" id="WP_216714071.1">
    <property type="nucleotide sequence ID" value="NZ_JACVEL010000005.1"/>
</dbReference>
<gene>
    <name evidence="1" type="ORF">H9Y05_08900</name>
</gene>
<accession>A0A8J6P9C5</accession>
<protein>
    <submittedName>
        <fullName evidence="1">Uncharacterized protein</fullName>
    </submittedName>
</protein>
<sequence length="157" mass="18042">MVKFINILLILLVLLACKKKKFESDAYAFILGEWEWELSIASWSTITNTTGPGSYYLDKIFVRKGEISEYCRLRFTNNGKLTITTQEGEEIMKLKPHNVIQIGDNRIAQFKSDDGKIITFSYSAELNRLDTEYPFFSFPAHACNTGFLILNSSYEKN</sequence>
<evidence type="ECO:0000313" key="2">
    <source>
        <dbReference type="Proteomes" id="UP000652681"/>
    </source>
</evidence>
<reference evidence="1" key="1">
    <citation type="submission" date="2020-09" db="EMBL/GenBank/DDBJ databases">
        <title>Taishania pollutisoli gen. nov., sp. nov., Isolated from Tetrabromobisphenol A-Contaminated Soil.</title>
        <authorList>
            <person name="Chen Q."/>
        </authorList>
    </citation>
    <scope>NUCLEOTIDE SEQUENCE</scope>
    <source>
        <strain evidence="1">CZZ-1</strain>
    </source>
</reference>
<name>A0A8J6P9C5_9FLAO</name>
<dbReference type="EMBL" id="JACVEL010000005">
    <property type="protein sequence ID" value="MBC9812586.1"/>
    <property type="molecule type" value="Genomic_DNA"/>
</dbReference>
<keyword evidence="2" id="KW-1185">Reference proteome</keyword>
<proteinExistence type="predicted"/>